<dbReference type="EMBL" id="CP151657">
    <property type="protein sequence ID" value="WZP14934.1"/>
    <property type="molecule type" value="Genomic_DNA"/>
</dbReference>
<dbReference type="Proteomes" id="UP001448858">
    <property type="component" value="Chromosome"/>
</dbReference>
<feature type="transmembrane region" description="Helical" evidence="2">
    <location>
        <begin position="47"/>
        <end position="68"/>
    </location>
</feature>
<comment type="similarity">
    <text evidence="1">Belongs to the EamA transporter family.</text>
</comment>
<evidence type="ECO:0000256" key="2">
    <source>
        <dbReference type="SAM" id="Phobius"/>
    </source>
</evidence>
<evidence type="ECO:0000313" key="5">
    <source>
        <dbReference type="Proteomes" id="UP001448858"/>
    </source>
</evidence>
<dbReference type="InterPro" id="IPR052756">
    <property type="entry name" value="Alkyne_AA_exporter"/>
</dbReference>
<dbReference type="InterPro" id="IPR037185">
    <property type="entry name" value="EmrE-like"/>
</dbReference>
<gene>
    <name evidence="4" type="ORF">AAE021_12145</name>
</gene>
<feature type="transmembrane region" description="Helical" evidence="2">
    <location>
        <begin position="20"/>
        <end position="41"/>
    </location>
</feature>
<keyword evidence="2" id="KW-0472">Membrane</keyword>
<dbReference type="Pfam" id="PF00892">
    <property type="entry name" value="EamA"/>
    <property type="match status" value="2"/>
</dbReference>
<proteinExistence type="inferred from homology"/>
<accession>A0ABZ2ZVT0</accession>
<dbReference type="PANTHER" id="PTHR12715:SF4">
    <property type="entry name" value="EAMA DOMAIN-CONTAINING PROTEIN"/>
    <property type="match status" value="1"/>
</dbReference>
<feature type="transmembrane region" description="Helical" evidence="2">
    <location>
        <begin position="272"/>
        <end position="291"/>
    </location>
</feature>
<evidence type="ECO:0000256" key="1">
    <source>
        <dbReference type="ARBA" id="ARBA00007362"/>
    </source>
</evidence>
<feature type="transmembrane region" description="Helical" evidence="2">
    <location>
        <begin position="180"/>
        <end position="198"/>
    </location>
</feature>
<sequence length="325" mass="32925">MTSTASRSISVSSGTTPRLWAAMAVTVVLWASAFVGIRSAGADYSPGALTLGRIAVGAVALMAIAAVAGRRRRVAAAASTGGADGASARGRLRGRILALVIVWGLAWFGVYNLVLNAAERHLDAGTAALLVNLAPMIVAVLAGLLLGEGFPRRLIIGMLVAFAGVAVIAAATSTGTVDPAGVGLGLAAAVLYGGAATLQKRLLQYVDAATMTWIGCLAAAVACLPFLPELVRELSAAPLSSTLAVVYLGVFPTAIAFTTWGYVLARFSAGRTAATTYAVPAVVVLLSWLLLREVPPVAALFGGALALAGVAVATLPRRRPAAVVR</sequence>
<dbReference type="PANTHER" id="PTHR12715">
    <property type="entry name" value="TRANSPORTER, DRUG/METABOLITE EXPORTER FAMILY"/>
    <property type="match status" value="1"/>
</dbReference>
<organism evidence="4 5">
    <name type="scientific">Arthrobacter citreus</name>
    <dbReference type="NCBI Taxonomy" id="1670"/>
    <lineage>
        <taxon>Bacteria</taxon>
        <taxon>Bacillati</taxon>
        <taxon>Actinomycetota</taxon>
        <taxon>Actinomycetes</taxon>
        <taxon>Micrococcales</taxon>
        <taxon>Micrococcaceae</taxon>
        <taxon>Arthrobacter</taxon>
    </lineage>
</organism>
<evidence type="ECO:0000259" key="3">
    <source>
        <dbReference type="Pfam" id="PF00892"/>
    </source>
</evidence>
<dbReference type="SUPFAM" id="SSF103481">
    <property type="entry name" value="Multidrug resistance efflux transporter EmrE"/>
    <property type="match status" value="2"/>
</dbReference>
<feature type="transmembrane region" description="Helical" evidence="2">
    <location>
        <begin position="127"/>
        <end position="147"/>
    </location>
</feature>
<name>A0ABZ2ZVT0_9MICC</name>
<feature type="transmembrane region" description="Helical" evidence="2">
    <location>
        <begin position="154"/>
        <end position="174"/>
    </location>
</feature>
<keyword evidence="5" id="KW-1185">Reference proteome</keyword>
<protein>
    <submittedName>
        <fullName evidence="4">DMT family transporter</fullName>
    </submittedName>
</protein>
<reference evidence="4 5" key="1">
    <citation type="submission" date="2024-04" db="EMBL/GenBank/DDBJ databases">
        <title>Arthrobacter sp. from Plains bison fecal sample.</title>
        <authorList>
            <person name="Ruzzini A."/>
        </authorList>
    </citation>
    <scope>NUCLEOTIDE SEQUENCE [LARGE SCALE GENOMIC DNA]</scope>
    <source>
        <strain evidence="4 5">EINP1</strain>
    </source>
</reference>
<keyword evidence="2" id="KW-0812">Transmembrane</keyword>
<feature type="domain" description="EamA" evidence="3">
    <location>
        <begin position="181"/>
        <end position="314"/>
    </location>
</feature>
<feature type="transmembrane region" description="Helical" evidence="2">
    <location>
        <begin position="96"/>
        <end position="115"/>
    </location>
</feature>
<dbReference type="InterPro" id="IPR000620">
    <property type="entry name" value="EamA_dom"/>
</dbReference>
<feature type="transmembrane region" description="Helical" evidence="2">
    <location>
        <begin position="205"/>
        <end position="227"/>
    </location>
</feature>
<feature type="transmembrane region" description="Helical" evidence="2">
    <location>
        <begin position="239"/>
        <end position="265"/>
    </location>
</feature>
<feature type="transmembrane region" description="Helical" evidence="2">
    <location>
        <begin position="297"/>
        <end position="315"/>
    </location>
</feature>
<evidence type="ECO:0000313" key="4">
    <source>
        <dbReference type="EMBL" id="WZP14934.1"/>
    </source>
</evidence>
<feature type="domain" description="EamA" evidence="3">
    <location>
        <begin position="23"/>
        <end position="168"/>
    </location>
</feature>
<keyword evidence="2" id="KW-1133">Transmembrane helix</keyword>
<dbReference type="RefSeq" id="WP_342022594.1">
    <property type="nucleotide sequence ID" value="NZ_CP151657.1"/>
</dbReference>